<keyword evidence="4" id="KW-0689">Ribosomal protein</keyword>
<evidence type="ECO:0000313" key="9">
    <source>
        <dbReference type="EMBL" id="KAK9501682.1"/>
    </source>
</evidence>
<keyword evidence="3" id="KW-0809">Transit peptide</keyword>
<comment type="similarity">
    <text evidence="2">Belongs to the bacterial ribosomal protein bL35 family.</text>
</comment>
<dbReference type="PANTHER" id="PTHR15909:SF0">
    <property type="entry name" value="LARGE RIBOSOMAL SUBUNIT PROTEIN BL35M"/>
    <property type="match status" value="1"/>
</dbReference>
<evidence type="ECO:0000256" key="8">
    <source>
        <dbReference type="ARBA" id="ARBA00035418"/>
    </source>
</evidence>
<proteinExistence type="inferred from homology"/>
<comment type="subcellular location">
    <subcellularLocation>
        <location evidence="1">Mitochondrion</location>
    </subcellularLocation>
</comment>
<dbReference type="Pfam" id="PF01632">
    <property type="entry name" value="Ribosomal_L35p"/>
    <property type="match status" value="1"/>
</dbReference>
<dbReference type="SUPFAM" id="SSF143034">
    <property type="entry name" value="L35p-like"/>
    <property type="match status" value="1"/>
</dbReference>
<evidence type="ECO:0000256" key="7">
    <source>
        <dbReference type="ARBA" id="ARBA00035273"/>
    </source>
</evidence>
<evidence type="ECO:0000256" key="3">
    <source>
        <dbReference type="ARBA" id="ARBA00022946"/>
    </source>
</evidence>
<dbReference type="InterPro" id="IPR037229">
    <property type="entry name" value="Ribosomal_bL35_sf"/>
</dbReference>
<keyword evidence="5" id="KW-0496">Mitochondrion</keyword>
<reference evidence="9 10" key="1">
    <citation type="submission" date="2022-12" db="EMBL/GenBank/DDBJ databases">
        <title>Chromosome-level genome assembly of true bugs.</title>
        <authorList>
            <person name="Ma L."/>
            <person name="Li H."/>
        </authorList>
    </citation>
    <scope>NUCLEOTIDE SEQUENCE [LARGE SCALE GENOMIC DNA]</scope>
    <source>
        <strain evidence="9">Lab_2022b</strain>
    </source>
</reference>
<keyword evidence="6" id="KW-0687">Ribonucleoprotein</keyword>
<dbReference type="GO" id="GO:0005739">
    <property type="term" value="C:mitochondrion"/>
    <property type="evidence" value="ECO:0007669"/>
    <property type="project" value="UniProtKB-SubCell"/>
</dbReference>
<evidence type="ECO:0000256" key="4">
    <source>
        <dbReference type="ARBA" id="ARBA00022980"/>
    </source>
</evidence>
<dbReference type="GO" id="GO:1990904">
    <property type="term" value="C:ribonucleoprotein complex"/>
    <property type="evidence" value="ECO:0007669"/>
    <property type="project" value="UniProtKB-KW"/>
</dbReference>
<dbReference type="GO" id="GO:0006412">
    <property type="term" value="P:translation"/>
    <property type="evidence" value="ECO:0007669"/>
    <property type="project" value="InterPro"/>
</dbReference>
<evidence type="ECO:0000256" key="2">
    <source>
        <dbReference type="ARBA" id="ARBA00006598"/>
    </source>
</evidence>
<dbReference type="InterPro" id="IPR019338">
    <property type="entry name" value="Ribosomal_bL35m"/>
</dbReference>
<organism evidence="9 10">
    <name type="scientific">Rhynocoris fuscipes</name>
    <dbReference type="NCBI Taxonomy" id="488301"/>
    <lineage>
        <taxon>Eukaryota</taxon>
        <taxon>Metazoa</taxon>
        <taxon>Ecdysozoa</taxon>
        <taxon>Arthropoda</taxon>
        <taxon>Hexapoda</taxon>
        <taxon>Insecta</taxon>
        <taxon>Pterygota</taxon>
        <taxon>Neoptera</taxon>
        <taxon>Paraneoptera</taxon>
        <taxon>Hemiptera</taxon>
        <taxon>Heteroptera</taxon>
        <taxon>Panheteroptera</taxon>
        <taxon>Cimicomorpha</taxon>
        <taxon>Reduviidae</taxon>
        <taxon>Harpactorinae</taxon>
        <taxon>Harpactorini</taxon>
        <taxon>Rhynocoris</taxon>
    </lineage>
</organism>
<keyword evidence="10" id="KW-1185">Reference proteome</keyword>
<dbReference type="AlphaFoldDB" id="A0AAW1CTR3"/>
<protein>
    <recommendedName>
        <fullName evidence="7">Large ribosomal subunit protein bL35m</fullName>
    </recommendedName>
    <alternativeName>
        <fullName evidence="8">39S ribosomal protein L35, mitochondrial</fullName>
    </alternativeName>
</protein>
<dbReference type="Gene3D" id="4.10.410.60">
    <property type="match status" value="1"/>
</dbReference>
<sequence>MNRSIVSALWNVIKNPIRQVYECNKISVSFSGNQKYFNTLSNIPKYNYVQSSPILKSLIAQPLKYCGGHQLIQTRDLTKYSLRKGKRKTVHAVLKRFYRLDWGIWIRGKCGRQKKLYKKSFNRKRRLRQHVFCNATQSYLLDKMVTSYWRRPKYYIDDPYEPYHKREEFPTTRKKPLIPPERL</sequence>
<dbReference type="Proteomes" id="UP001461498">
    <property type="component" value="Unassembled WGS sequence"/>
</dbReference>
<gene>
    <name evidence="9" type="ORF">O3M35_012364</name>
</gene>
<dbReference type="InterPro" id="IPR021137">
    <property type="entry name" value="Ribosomal_bL35-like"/>
</dbReference>
<evidence type="ECO:0000313" key="10">
    <source>
        <dbReference type="Proteomes" id="UP001461498"/>
    </source>
</evidence>
<comment type="caution">
    <text evidence="9">The sequence shown here is derived from an EMBL/GenBank/DDBJ whole genome shotgun (WGS) entry which is preliminary data.</text>
</comment>
<dbReference type="GO" id="GO:0003735">
    <property type="term" value="F:structural constituent of ribosome"/>
    <property type="evidence" value="ECO:0007669"/>
    <property type="project" value="InterPro"/>
</dbReference>
<evidence type="ECO:0000256" key="6">
    <source>
        <dbReference type="ARBA" id="ARBA00023274"/>
    </source>
</evidence>
<dbReference type="GO" id="GO:0005840">
    <property type="term" value="C:ribosome"/>
    <property type="evidence" value="ECO:0007669"/>
    <property type="project" value="UniProtKB-KW"/>
</dbReference>
<name>A0AAW1CTR3_9HEMI</name>
<evidence type="ECO:0000256" key="1">
    <source>
        <dbReference type="ARBA" id="ARBA00004173"/>
    </source>
</evidence>
<dbReference type="PANTHER" id="PTHR15909">
    <property type="entry name" value="39S RIBOSOMAL PROTEIN L35, MITOCHONDRIAL"/>
    <property type="match status" value="1"/>
</dbReference>
<evidence type="ECO:0000256" key="5">
    <source>
        <dbReference type="ARBA" id="ARBA00023128"/>
    </source>
</evidence>
<dbReference type="EMBL" id="JAPXFL010000009">
    <property type="protein sequence ID" value="KAK9501682.1"/>
    <property type="molecule type" value="Genomic_DNA"/>
</dbReference>
<accession>A0AAW1CTR3</accession>